<feature type="transmembrane region" description="Helical" evidence="1">
    <location>
        <begin position="47"/>
        <end position="65"/>
    </location>
</feature>
<sequence length="668" mass="73931">MALVDPGASARAKQPCAAPASLRALSSEASSAFHDRPPWEGRRRDRYYALAAILIALAVFGWALLSLTADRMGAASYTEQRFCCSHLLATLAEVSNLSLAPCNSFFDFVCFRRAGIERLGITLKNLLSDVVSPILHGAAREPVSDVLRLFHASCTRAAVDTGLTLPEAVRNFITTLRLRVPLPHTDMLVLLGGMRLRYGVAVGVNITFTMELNGKSAILNLTALDANSVNEYNAELVLRASNPLLNTATTLKELISLYKDLAEWSDFPSAGIDWDARRRSSSQQMLDSEALLRHWKPFLTSAGVLERTSALAIHATDSAMRVLEALIAPERCAVVMTYLVVRAMEGLHDLAFLTAAHSPQSSANGQYCVEKTESLRGLWAMATFERLKSPRRNVYLSQVFSLMVAVVSDEVQKLGVTGRDAQELKHMLQDLRLQCFPDAMDEVAADMEKVPEMTSVYWTNVLVVRSHAQRLVLKRASLEAGTWWTLERGLYDVSATVRGDALYVSGALYSMLPRESDTDVFVNIALVGAHVANALWRQVFFLNSVSQRGRESLARFKTCAINRLGEKATGLEFAMLSIHSAAEGVKSVGWHDRVVPWGTTAVSASQVFYMTYFVSNICAFHRGTIEYNDTLRLGHWYMRRVLDFVQAFECRELAPLADDTCSVMEARV</sequence>
<evidence type="ECO:0000256" key="1">
    <source>
        <dbReference type="SAM" id="Phobius"/>
    </source>
</evidence>
<organism evidence="2 3">
    <name type="scientific">Rhipicephalus sanguineus</name>
    <name type="common">Brown dog tick</name>
    <name type="synonym">Ixodes sanguineus</name>
    <dbReference type="NCBI Taxonomy" id="34632"/>
    <lineage>
        <taxon>Eukaryota</taxon>
        <taxon>Metazoa</taxon>
        <taxon>Ecdysozoa</taxon>
        <taxon>Arthropoda</taxon>
        <taxon>Chelicerata</taxon>
        <taxon>Arachnida</taxon>
        <taxon>Acari</taxon>
        <taxon>Parasitiformes</taxon>
        <taxon>Ixodida</taxon>
        <taxon>Ixodoidea</taxon>
        <taxon>Ixodidae</taxon>
        <taxon>Rhipicephalinae</taxon>
        <taxon>Rhipicephalus</taxon>
        <taxon>Rhipicephalus</taxon>
    </lineage>
</organism>
<reference evidence="2" key="1">
    <citation type="journal article" date="2020" name="Cell">
        <title>Large-Scale Comparative Analyses of Tick Genomes Elucidate Their Genetic Diversity and Vector Capacities.</title>
        <authorList>
            <consortium name="Tick Genome and Microbiome Consortium (TIGMIC)"/>
            <person name="Jia N."/>
            <person name="Wang J."/>
            <person name="Shi W."/>
            <person name="Du L."/>
            <person name="Sun Y."/>
            <person name="Zhan W."/>
            <person name="Jiang J.F."/>
            <person name="Wang Q."/>
            <person name="Zhang B."/>
            <person name="Ji P."/>
            <person name="Bell-Sakyi L."/>
            <person name="Cui X.M."/>
            <person name="Yuan T.T."/>
            <person name="Jiang B.G."/>
            <person name="Yang W.F."/>
            <person name="Lam T.T."/>
            <person name="Chang Q.C."/>
            <person name="Ding S.J."/>
            <person name="Wang X.J."/>
            <person name="Zhu J.G."/>
            <person name="Ruan X.D."/>
            <person name="Zhao L."/>
            <person name="Wei J.T."/>
            <person name="Ye R.Z."/>
            <person name="Que T.C."/>
            <person name="Du C.H."/>
            <person name="Zhou Y.H."/>
            <person name="Cheng J.X."/>
            <person name="Dai P.F."/>
            <person name="Guo W.B."/>
            <person name="Han X.H."/>
            <person name="Huang E.J."/>
            <person name="Li L.F."/>
            <person name="Wei W."/>
            <person name="Gao Y.C."/>
            <person name="Liu J.Z."/>
            <person name="Shao H.Z."/>
            <person name="Wang X."/>
            <person name="Wang C.C."/>
            <person name="Yang T.C."/>
            <person name="Huo Q.B."/>
            <person name="Li W."/>
            <person name="Chen H.Y."/>
            <person name="Chen S.E."/>
            <person name="Zhou L.G."/>
            <person name="Ni X.B."/>
            <person name="Tian J.H."/>
            <person name="Sheng Y."/>
            <person name="Liu T."/>
            <person name="Pan Y.S."/>
            <person name="Xia L.Y."/>
            <person name="Li J."/>
            <person name="Zhao F."/>
            <person name="Cao W.C."/>
        </authorList>
    </citation>
    <scope>NUCLEOTIDE SEQUENCE</scope>
    <source>
        <strain evidence="2">Rsan-2018</strain>
    </source>
</reference>
<reference evidence="2" key="2">
    <citation type="submission" date="2021-09" db="EMBL/GenBank/DDBJ databases">
        <authorList>
            <person name="Jia N."/>
            <person name="Wang J."/>
            <person name="Shi W."/>
            <person name="Du L."/>
            <person name="Sun Y."/>
            <person name="Zhan W."/>
            <person name="Jiang J."/>
            <person name="Wang Q."/>
            <person name="Zhang B."/>
            <person name="Ji P."/>
            <person name="Sakyi L.B."/>
            <person name="Cui X."/>
            <person name="Yuan T."/>
            <person name="Jiang B."/>
            <person name="Yang W."/>
            <person name="Lam T.T.-Y."/>
            <person name="Chang Q."/>
            <person name="Ding S."/>
            <person name="Wang X."/>
            <person name="Zhu J."/>
            <person name="Ruan X."/>
            <person name="Zhao L."/>
            <person name="Wei J."/>
            <person name="Que T."/>
            <person name="Du C."/>
            <person name="Cheng J."/>
            <person name="Dai P."/>
            <person name="Han X."/>
            <person name="Huang E."/>
            <person name="Gao Y."/>
            <person name="Liu J."/>
            <person name="Shao H."/>
            <person name="Ye R."/>
            <person name="Li L."/>
            <person name="Wei W."/>
            <person name="Wang X."/>
            <person name="Wang C."/>
            <person name="Huo Q."/>
            <person name="Li W."/>
            <person name="Guo W."/>
            <person name="Chen H."/>
            <person name="Chen S."/>
            <person name="Zhou L."/>
            <person name="Zhou L."/>
            <person name="Ni X."/>
            <person name="Tian J."/>
            <person name="Zhou Y."/>
            <person name="Sheng Y."/>
            <person name="Liu T."/>
            <person name="Pan Y."/>
            <person name="Xia L."/>
            <person name="Li J."/>
            <person name="Zhao F."/>
            <person name="Cao W."/>
        </authorList>
    </citation>
    <scope>NUCLEOTIDE SEQUENCE</scope>
    <source>
        <strain evidence="2">Rsan-2018</strain>
        <tissue evidence="2">Larvae</tissue>
    </source>
</reference>
<name>A0A9D4PR24_RHISA</name>
<keyword evidence="1" id="KW-1133">Transmembrane helix</keyword>
<comment type="caution">
    <text evidence="2">The sequence shown here is derived from an EMBL/GenBank/DDBJ whole genome shotgun (WGS) entry which is preliminary data.</text>
</comment>
<dbReference type="AlphaFoldDB" id="A0A9D4PR24"/>
<keyword evidence="3" id="KW-1185">Reference proteome</keyword>
<gene>
    <name evidence="2" type="ORF">HPB52_010301</name>
</gene>
<dbReference type="EMBL" id="JABSTV010001251">
    <property type="protein sequence ID" value="KAH7951554.1"/>
    <property type="molecule type" value="Genomic_DNA"/>
</dbReference>
<proteinExistence type="predicted"/>
<protein>
    <submittedName>
        <fullName evidence="2">Uncharacterized protein</fullName>
    </submittedName>
</protein>
<keyword evidence="1" id="KW-0812">Transmembrane</keyword>
<evidence type="ECO:0000313" key="2">
    <source>
        <dbReference type="EMBL" id="KAH7951554.1"/>
    </source>
</evidence>
<dbReference type="Proteomes" id="UP000821837">
    <property type="component" value="Chromosome 5"/>
</dbReference>
<keyword evidence="1" id="KW-0472">Membrane</keyword>
<dbReference type="SUPFAM" id="SSF55486">
    <property type="entry name" value="Metalloproteases ('zincins'), catalytic domain"/>
    <property type="match status" value="1"/>
</dbReference>
<accession>A0A9D4PR24</accession>
<evidence type="ECO:0000313" key="3">
    <source>
        <dbReference type="Proteomes" id="UP000821837"/>
    </source>
</evidence>